<organism evidence="2 3">
    <name type="scientific">Candidatus Paraluminiphilus aquimaris</name>
    <dbReference type="NCBI Taxonomy" id="2518994"/>
    <lineage>
        <taxon>Bacteria</taxon>
        <taxon>Pseudomonadati</taxon>
        <taxon>Pseudomonadota</taxon>
        <taxon>Gammaproteobacteria</taxon>
        <taxon>Cellvibrionales</taxon>
        <taxon>Halieaceae</taxon>
        <taxon>Candidatus Paraluminiphilus</taxon>
    </lineage>
</organism>
<feature type="domain" description="CoA-binding" evidence="1">
    <location>
        <begin position="13"/>
        <end position="107"/>
    </location>
</feature>
<dbReference type="SMART" id="SM00881">
    <property type="entry name" value="CoA_binding"/>
    <property type="match status" value="1"/>
</dbReference>
<dbReference type="InterPro" id="IPR003781">
    <property type="entry name" value="CoA-bd"/>
</dbReference>
<dbReference type="EMBL" id="CP036501">
    <property type="protein sequence ID" value="UZP74165.1"/>
    <property type="molecule type" value="Genomic_DNA"/>
</dbReference>
<evidence type="ECO:0000313" key="3">
    <source>
        <dbReference type="Proteomes" id="UP001317963"/>
    </source>
</evidence>
<evidence type="ECO:0000313" key="2">
    <source>
        <dbReference type="EMBL" id="UZP74165.1"/>
    </source>
</evidence>
<reference evidence="2 3" key="1">
    <citation type="submission" date="2019-02" db="EMBL/GenBank/DDBJ databases">
        <title>Halieaceae_genomes.</title>
        <authorList>
            <person name="Li S.-H."/>
        </authorList>
    </citation>
    <scope>NUCLEOTIDE SEQUENCE [LARGE SCALE GENOMIC DNA]</scope>
    <source>
        <strain evidence="2 3">JH123</strain>
    </source>
</reference>
<name>A0ABY6Q6K2_9GAMM</name>
<dbReference type="Gene3D" id="3.40.50.720">
    <property type="entry name" value="NAD(P)-binding Rossmann-like Domain"/>
    <property type="match status" value="1"/>
</dbReference>
<dbReference type="SUPFAM" id="SSF51735">
    <property type="entry name" value="NAD(P)-binding Rossmann-fold domains"/>
    <property type="match status" value="1"/>
</dbReference>
<keyword evidence="3" id="KW-1185">Reference proteome</keyword>
<evidence type="ECO:0000259" key="1">
    <source>
        <dbReference type="SMART" id="SM00881"/>
    </source>
</evidence>
<sequence length="142" mass="15299">MLIESDQGLANLLKTVRHVALVGASHKPERPSYRVLTFLLEKGYRVTPVNPGLAGQTLQGQTVVGALSDIDEPVDMVDIFRQGSALPALVDEAIAIGAPSLWTQLDVRHPEAEQKALDNGLTVVIDKCPAQEWPRLEAGGLI</sequence>
<dbReference type="RefSeq" id="WP_420887695.1">
    <property type="nucleotide sequence ID" value="NZ_CP036501.1"/>
</dbReference>
<dbReference type="PANTHER" id="PTHR33303">
    <property type="entry name" value="CYTOPLASMIC PROTEIN-RELATED"/>
    <property type="match status" value="1"/>
</dbReference>
<protein>
    <submittedName>
        <fullName evidence="2">CoA-binding protein</fullName>
    </submittedName>
</protein>
<dbReference type="InterPro" id="IPR036291">
    <property type="entry name" value="NAD(P)-bd_dom_sf"/>
</dbReference>
<proteinExistence type="predicted"/>
<dbReference type="PANTHER" id="PTHR33303:SF2">
    <property type="entry name" value="COA-BINDING DOMAIN-CONTAINING PROTEIN"/>
    <property type="match status" value="1"/>
</dbReference>
<accession>A0ABY6Q6K2</accession>
<dbReference type="Pfam" id="PF13380">
    <property type="entry name" value="CoA_binding_2"/>
    <property type="match status" value="1"/>
</dbReference>
<dbReference type="Proteomes" id="UP001317963">
    <property type="component" value="Chromosome"/>
</dbReference>
<gene>
    <name evidence="2" type="ORF">E0F26_05145</name>
</gene>